<keyword evidence="5" id="KW-1185">Reference proteome</keyword>
<name>A0A812JIL9_SYMPI</name>
<reference evidence="4" key="1">
    <citation type="submission" date="2021-02" db="EMBL/GenBank/DDBJ databases">
        <authorList>
            <person name="Dougan E. K."/>
            <person name="Rhodes N."/>
            <person name="Thang M."/>
            <person name="Chan C."/>
        </authorList>
    </citation>
    <scope>NUCLEOTIDE SEQUENCE</scope>
</reference>
<evidence type="ECO:0000313" key="5">
    <source>
        <dbReference type="Proteomes" id="UP000649617"/>
    </source>
</evidence>
<dbReference type="Proteomes" id="UP000649617">
    <property type="component" value="Unassembled WGS sequence"/>
</dbReference>
<proteinExistence type="predicted"/>
<dbReference type="PANTHER" id="PTHR46967">
    <property type="entry name" value="INSULIN-LIKE GROWTH FACTOR BINDING PROTEIN,N-TERMINAL"/>
    <property type="match status" value="1"/>
</dbReference>
<dbReference type="InterPro" id="IPR011641">
    <property type="entry name" value="Tyr-kin_ephrin_A/B_rcpt-like"/>
</dbReference>
<keyword evidence="1" id="KW-1133">Transmembrane helix</keyword>
<dbReference type="SMART" id="SM01411">
    <property type="entry name" value="Ephrin_rec_like"/>
    <property type="match status" value="1"/>
</dbReference>
<keyword evidence="1" id="KW-0812">Transmembrane</keyword>
<feature type="chain" id="PRO_5032952439" description="Tyrosine-protein kinase ephrin type A/B receptor-like domain-containing protein" evidence="2">
    <location>
        <begin position="19"/>
        <end position="1381"/>
    </location>
</feature>
<sequence>MLCLRLLACLACISVGSAETLCFSDSIPASSRRHIENEEGVPIPIRIGSFSWNLAVQVSVLADLIISEKLGYHVAPVEFLGFPSFQDLVLKLAGCASAECNETVDGIHLVVDAFPGDAVTLESFQAAHPERVPENLGGMGYVFSWGMYLKGSVRDLAFGEAALALEYYRNYNTSVNRPHRFFHSLSDLDRSDFIFCNSTSYGDDFTNNAVWANYVRWTGDIDGVIETPDGYAAKCPDGFFWLAPACRRNASECIPVLSAFGTLANMVQWATAHNLPFAFGRPPNFPGYQALLRKYDILFYWWEPDEGELTDLQISRLVLPPHDALEYKEGNFRTAAEGTRLYKYGSSLLARFAPRVRALVQGIATNEADILNLASSLSLPTGDEQALGDVFFTNQAEARRQMCAWARSNRDVWEPWLPIETSCAVGFGLVDQEDRPVNSREQAVRCSICPPGRFSQFIVDEIGHTHRCALCQPGMHQSASGKAVCEACDPGTFAQNPGQALCSPCPRGSYAATLGMTSCLRCGNGTDRTTTLLVEEGWIEVQGATSESYCRCAPGRFLQNGQCTHCGVGAFCPGSDILEVLPGYHSKANEPGLIYKCFDLPERCPGGVPGSCANGRDANGPGCAQCLPGLQPGGAECIPCSGGDYFRLVAYGLLVIASTAALHVLFFVGGHGSNRLQSKLVTAALCLSHLITYAQLFVVMKQIQAVNWGDPFLSFVEFLDVFSLETLLSSLSSINCFTSLPPEATFLTRTILLPLFFAVGPSITHLACVYVAPKGTEQAPKTGWLFGTFGSLSLLFFIMMCSICLEPFRCNVHPNGLATMQTEHSVFCNLTEQHLRLCIIGGVILLIPSGFLALSTWIIAKELPRRVAQGDTEFVRATSFLTMRFTPGHEGFTVVFLLRNMFLPVTPMFVSTSVSLLTMGALLTVSMVLVAYLKPWRSLLTTQVDIFGHTVLLMILLLSALSVQDQEEDASVMIFCTVVASILVAVILLAAVYSAAQFVRSKLQKQFCFFLCHHKAATASLARWLKMELQGRGARFTTFLDLDSLTDLTLLFSYVSTQVQTFIMLGSPGLVARKWCLGEMATARLSHVESILVSLPSFSLPNETFIEDIATTVPDVIDLTTYGYGLSEVKATLRWLASVKTIVMEKISAVGIGQVVGELTDTGNKSTNDMVLRNGGACIVADHDNAEALASAHVLARFLAPVMMDRGTPVMVLPEESAETQLEQTQPTSMILLCSRNCFASSHIRKCVLKARFLISCAVLPVVADEDFVLHASAPVVTKNHEDGEAYQSVLAAVFLEVALPFNSRTSSEEDLTIRAAHIGRRLSPGTFKTLRSKLWMTGGRPECDSEESSRRGNMLQILCQPPADDECVTAAEGEMVMQAF</sequence>
<feature type="signal peptide" evidence="2">
    <location>
        <begin position="1"/>
        <end position="18"/>
    </location>
</feature>
<feature type="transmembrane region" description="Helical" evidence="1">
    <location>
        <begin position="648"/>
        <end position="668"/>
    </location>
</feature>
<dbReference type="EMBL" id="CAJNIZ010002213">
    <property type="protein sequence ID" value="CAE7207541.1"/>
    <property type="molecule type" value="Genomic_DNA"/>
</dbReference>
<comment type="caution">
    <text evidence="4">The sequence shown here is derived from an EMBL/GenBank/DDBJ whole genome shotgun (WGS) entry which is preliminary data.</text>
</comment>
<feature type="transmembrane region" description="Helical" evidence="1">
    <location>
        <begin position="944"/>
        <end position="964"/>
    </location>
</feature>
<evidence type="ECO:0000313" key="4">
    <source>
        <dbReference type="EMBL" id="CAE7207541.1"/>
    </source>
</evidence>
<dbReference type="PANTHER" id="PTHR46967:SF2">
    <property type="entry name" value="SUSHI, VON WILLEBRAND FACTOR TYPE A, EGF AND PENTRAXIN DOMAIN-CONTAINING PROTEIN 1-LIKE"/>
    <property type="match status" value="1"/>
</dbReference>
<keyword evidence="1" id="KW-0472">Membrane</keyword>
<protein>
    <recommendedName>
        <fullName evidence="3">Tyrosine-protein kinase ephrin type A/B receptor-like domain-containing protein</fullName>
    </recommendedName>
</protein>
<feature type="transmembrane region" description="Helical" evidence="1">
    <location>
        <begin position="970"/>
        <end position="996"/>
    </location>
</feature>
<feature type="transmembrane region" description="Helical" evidence="1">
    <location>
        <begin position="751"/>
        <end position="772"/>
    </location>
</feature>
<evidence type="ECO:0000259" key="3">
    <source>
        <dbReference type="Pfam" id="PF07699"/>
    </source>
</evidence>
<dbReference type="Pfam" id="PF07699">
    <property type="entry name" value="Ephrin_rec_like"/>
    <property type="match status" value="1"/>
</dbReference>
<accession>A0A812JIL9</accession>
<keyword evidence="2" id="KW-0732">Signal</keyword>
<dbReference type="OrthoDB" id="439917at2759"/>
<dbReference type="Gene3D" id="2.10.50.10">
    <property type="entry name" value="Tumor Necrosis Factor Receptor, subunit A, domain 2"/>
    <property type="match status" value="2"/>
</dbReference>
<dbReference type="SUPFAM" id="SSF57184">
    <property type="entry name" value="Growth factor receptor domain"/>
    <property type="match status" value="1"/>
</dbReference>
<evidence type="ECO:0000256" key="2">
    <source>
        <dbReference type="SAM" id="SignalP"/>
    </source>
</evidence>
<organism evidence="4 5">
    <name type="scientific">Symbiodinium pilosum</name>
    <name type="common">Dinoflagellate</name>
    <dbReference type="NCBI Taxonomy" id="2952"/>
    <lineage>
        <taxon>Eukaryota</taxon>
        <taxon>Sar</taxon>
        <taxon>Alveolata</taxon>
        <taxon>Dinophyceae</taxon>
        <taxon>Suessiales</taxon>
        <taxon>Symbiodiniaceae</taxon>
        <taxon>Symbiodinium</taxon>
    </lineage>
</organism>
<feature type="transmembrane region" description="Helical" evidence="1">
    <location>
        <begin position="908"/>
        <end position="932"/>
    </location>
</feature>
<feature type="transmembrane region" description="Helical" evidence="1">
    <location>
        <begin position="784"/>
        <end position="805"/>
    </location>
</feature>
<gene>
    <name evidence="4" type="ORF">SPIL2461_LOCUS2064</name>
</gene>
<dbReference type="InterPro" id="IPR009030">
    <property type="entry name" value="Growth_fac_rcpt_cys_sf"/>
</dbReference>
<evidence type="ECO:0000256" key="1">
    <source>
        <dbReference type="SAM" id="Phobius"/>
    </source>
</evidence>
<feature type="domain" description="Tyrosine-protein kinase ephrin type A/B receptor-like" evidence="3">
    <location>
        <begin position="491"/>
        <end position="527"/>
    </location>
</feature>
<feature type="transmembrane region" description="Helical" evidence="1">
    <location>
        <begin position="837"/>
        <end position="860"/>
    </location>
</feature>